<protein>
    <submittedName>
        <fullName evidence="2">N-acetyltransferase</fullName>
    </submittedName>
</protein>
<dbReference type="PANTHER" id="PTHR43792:SF1">
    <property type="entry name" value="N-ACETYLTRANSFERASE DOMAIN-CONTAINING PROTEIN"/>
    <property type="match status" value="1"/>
</dbReference>
<dbReference type="EMBL" id="CP032549">
    <property type="protein sequence ID" value="QIV85891.1"/>
    <property type="molecule type" value="Genomic_DNA"/>
</dbReference>
<dbReference type="GO" id="GO:0016747">
    <property type="term" value="F:acyltransferase activity, transferring groups other than amino-acyl groups"/>
    <property type="evidence" value="ECO:0007669"/>
    <property type="project" value="InterPro"/>
</dbReference>
<reference evidence="2 3" key="1">
    <citation type="submission" date="2018-09" db="EMBL/GenBank/DDBJ databases">
        <title>Glutamicibacter mishrai S5-52T (LMG 29155T = KCTC 39846T).</title>
        <authorList>
            <person name="Das S.K."/>
        </authorList>
    </citation>
    <scope>NUCLEOTIDE SEQUENCE [LARGE SCALE GENOMIC DNA]</scope>
    <source>
        <strain evidence="2 3">S5-52</strain>
    </source>
</reference>
<dbReference type="RefSeq" id="WP_172511095.1">
    <property type="nucleotide sequence ID" value="NZ_CP032549.1"/>
</dbReference>
<dbReference type="Pfam" id="PF13302">
    <property type="entry name" value="Acetyltransf_3"/>
    <property type="match status" value="1"/>
</dbReference>
<sequence length="192" mass="21430">MKELHTQRLILRAWEPEDAVFLLDLESRSETVQYLGPDPMPMTTFEQAAASIVRRRAVREDGQGIWAITLRNGGELVGNLLCKPMSEQMQRLIGMGLADQPREIGWHLHPDAKGQGYATEAARAVIDYANQRNVTTEILAIVDPRNTPSLQLCERLGLQRIGSTTGYVSPEHVVFLVPSANDDGQRVRDDGR</sequence>
<name>A0A6H0SH71_9MICC</name>
<evidence type="ECO:0000313" key="2">
    <source>
        <dbReference type="EMBL" id="QIV85891.1"/>
    </source>
</evidence>
<dbReference type="AlphaFoldDB" id="A0A6H0SH71"/>
<organism evidence="2 3">
    <name type="scientific">Glutamicibacter mishrai</name>
    <dbReference type="NCBI Taxonomy" id="1775880"/>
    <lineage>
        <taxon>Bacteria</taxon>
        <taxon>Bacillati</taxon>
        <taxon>Actinomycetota</taxon>
        <taxon>Actinomycetes</taxon>
        <taxon>Micrococcales</taxon>
        <taxon>Micrococcaceae</taxon>
        <taxon>Glutamicibacter</taxon>
    </lineage>
</organism>
<dbReference type="PANTHER" id="PTHR43792">
    <property type="entry name" value="GNAT FAMILY, PUTATIVE (AFU_ORTHOLOGUE AFUA_3G00765)-RELATED-RELATED"/>
    <property type="match status" value="1"/>
</dbReference>
<dbReference type="SUPFAM" id="SSF55729">
    <property type="entry name" value="Acyl-CoA N-acyltransferases (Nat)"/>
    <property type="match status" value="1"/>
</dbReference>
<proteinExistence type="predicted"/>
<evidence type="ECO:0000313" key="3">
    <source>
        <dbReference type="Proteomes" id="UP000502331"/>
    </source>
</evidence>
<gene>
    <name evidence="2" type="ORF">D3791_01410</name>
</gene>
<dbReference type="Proteomes" id="UP000502331">
    <property type="component" value="Chromosome"/>
</dbReference>
<dbReference type="InterPro" id="IPR000182">
    <property type="entry name" value="GNAT_dom"/>
</dbReference>
<dbReference type="InterPro" id="IPR016181">
    <property type="entry name" value="Acyl_CoA_acyltransferase"/>
</dbReference>
<keyword evidence="2" id="KW-0808">Transferase</keyword>
<dbReference type="PROSITE" id="PS51186">
    <property type="entry name" value="GNAT"/>
    <property type="match status" value="1"/>
</dbReference>
<accession>A0A6H0SH71</accession>
<feature type="domain" description="N-acetyltransferase" evidence="1">
    <location>
        <begin position="9"/>
        <end position="180"/>
    </location>
</feature>
<keyword evidence="3" id="KW-1185">Reference proteome</keyword>
<dbReference type="Gene3D" id="3.40.630.30">
    <property type="match status" value="1"/>
</dbReference>
<evidence type="ECO:0000259" key="1">
    <source>
        <dbReference type="PROSITE" id="PS51186"/>
    </source>
</evidence>
<dbReference type="InterPro" id="IPR051531">
    <property type="entry name" value="N-acetyltransferase"/>
</dbReference>